<evidence type="ECO:0000313" key="1">
    <source>
        <dbReference type="EMBL" id="AKU98744.1"/>
    </source>
</evidence>
<dbReference type="EMBL" id="CP012333">
    <property type="protein sequence ID" value="AKU98744.1"/>
    <property type="molecule type" value="Genomic_DNA"/>
</dbReference>
<protein>
    <submittedName>
        <fullName evidence="1">Uncharacterized protein</fullName>
    </submittedName>
</protein>
<sequence>MKEPERLFSSDADLAGLHALLDRDMPPPGAIARATARVLEEGMSNEAPRATDAARSSPSLTPWLIVGLGGLLVVTGVISRSPWPSTGTNLQQVTTASANPAPVVPAPQAPAGAVVETPPEQTSIRVEDLPTASRTAIAPPPAASADPFLEELALVEKARGALAKGHGRECLEATVGYEKRFAKAGLFREEVAVMHVEALALSGDRATARTLGQRLLADHPNTPYADRIRRVLDHSND</sequence>
<dbReference type="STRING" id="1391654.AKJ09_05408"/>
<name>A0A0K1Q031_9BACT</name>
<dbReference type="RefSeq" id="WP_146649755.1">
    <property type="nucleotide sequence ID" value="NZ_CP012333.1"/>
</dbReference>
<accession>A0A0K1Q031</accession>
<reference evidence="1 2" key="1">
    <citation type="submission" date="2015-08" db="EMBL/GenBank/DDBJ databases">
        <authorList>
            <person name="Babu N.S."/>
            <person name="Beckwith C.J."/>
            <person name="Beseler K.G."/>
            <person name="Brison A."/>
            <person name="Carone J.V."/>
            <person name="Caskin T.P."/>
            <person name="Diamond M."/>
            <person name="Durham M.E."/>
            <person name="Foxe J.M."/>
            <person name="Go M."/>
            <person name="Henderson B.A."/>
            <person name="Jones I.B."/>
            <person name="McGettigan J.A."/>
            <person name="Micheletti S.J."/>
            <person name="Nasrallah M.E."/>
            <person name="Ortiz D."/>
            <person name="Piller C.R."/>
            <person name="Privatt S.R."/>
            <person name="Schneider S.L."/>
            <person name="Sharp S."/>
            <person name="Smith T.C."/>
            <person name="Stanton J.D."/>
            <person name="Ullery H.E."/>
            <person name="Wilson R.J."/>
            <person name="Serrano M.G."/>
            <person name="Buck G."/>
            <person name="Lee V."/>
            <person name="Wang Y."/>
            <person name="Carvalho R."/>
            <person name="Voegtly L."/>
            <person name="Shi R."/>
            <person name="Duckworth R."/>
            <person name="Johnson A."/>
            <person name="Loviza R."/>
            <person name="Walstead R."/>
            <person name="Shah Z."/>
            <person name="Kiflezghi M."/>
            <person name="Wade K."/>
            <person name="Ball S.L."/>
            <person name="Bradley K.W."/>
            <person name="Asai D.J."/>
            <person name="Bowman C.A."/>
            <person name="Russell D.A."/>
            <person name="Pope W.H."/>
            <person name="Jacobs-Sera D."/>
            <person name="Hendrix R.W."/>
            <person name="Hatfull G.F."/>
        </authorList>
    </citation>
    <scope>NUCLEOTIDE SEQUENCE [LARGE SCALE GENOMIC DNA]</scope>
    <source>
        <strain evidence="1 2">DSM 27648</strain>
    </source>
</reference>
<dbReference type="AlphaFoldDB" id="A0A0K1Q031"/>
<keyword evidence="2" id="KW-1185">Reference proteome</keyword>
<dbReference type="KEGG" id="llu:AKJ09_05408"/>
<organism evidence="1 2">
    <name type="scientific">Labilithrix luteola</name>
    <dbReference type="NCBI Taxonomy" id="1391654"/>
    <lineage>
        <taxon>Bacteria</taxon>
        <taxon>Pseudomonadati</taxon>
        <taxon>Myxococcota</taxon>
        <taxon>Polyangia</taxon>
        <taxon>Polyangiales</taxon>
        <taxon>Labilitrichaceae</taxon>
        <taxon>Labilithrix</taxon>
    </lineage>
</organism>
<proteinExistence type="predicted"/>
<evidence type="ECO:0000313" key="2">
    <source>
        <dbReference type="Proteomes" id="UP000064967"/>
    </source>
</evidence>
<gene>
    <name evidence="1" type="ORF">AKJ09_05408</name>
</gene>
<dbReference type="Proteomes" id="UP000064967">
    <property type="component" value="Chromosome"/>
</dbReference>